<evidence type="ECO:0000256" key="1">
    <source>
        <dbReference type="SAM" id="MobiDB-lite"/>
    </source>
</evidence>
<name>A0A7M6DR56_9CNID</name>
<reference evidence="2" key="1">
    <citation type="submission" date="2021-01" db="UniProtKB">
        <authorList>
            <consortium name="EnsemblMetazoa"/>
        </authorList>
    </citation>
    <scope>IDENTIFICATION</scope>
</reference>
<dbReference type="OrthoDB" id="6123162at2759"/>
<dbReference type="PANTHER" id="PTHR34305:SF1">
    <property type="entry name" value="SWIM-TYPE DOMAIN-CONTAINING PROTEIN"/>
    <property type="match status" value="1"/>
</dbReference>
<dbReference type="AlphaFoldDB" id="A0A7M6DR56"/>
<feature type="region of interest" description="Disordered" evidence="1">
    <location>
        <begin position="135"/>
        <end position="196"/>
    </location>
</feature>
<dbReference type="PANTHER" id="PTHR34305">
    <property type="entry name" value="EXPRESSED PROTEIN"/>
    <property type="match status" value="1"/>
</dbReference>
<evidence type="ECO:0000313" key="3">
    <source>
        <dbReference type="Proteomes" id="UP000594262"/>
    </source>
</evidence>
<keyword evidence="3" id="KW-1185">Reference proteome</keyword>
<evidence type="ECO:0000313" key="2">
    <source>
        <dbReference type="EnsemblMetazoa" id="CLYHEMP024118.1"/>
    </source>
</evidence>
<dbReference type="Proteomes" id="UP000594262">
    <property type="component" value="Unplaced"/>
</dbReference>
<feature type="compositionally biased region" description="Basic and acidic residues" evidence="1">
    <location>
        <begin position="161"/>
        <end position="179"/>
    </location>
</feature>
<accession>A0A7M6DR56</accession>
<feature type="compositionally biased region" description="Polar residues" evidence="1">
    <location>
        <begin position="180"/>
        <end position="195"/>
    </location>
</feature>
<sequence>MLGVFALCLRKEQKWRDVRDEKDRSSQRYCFSFPKEHQSELESSLTDFRPSFNHKLIWNDIETPSISQQFAVVNSLPNFHYYSWDGKPVKVVRYQDRLPSASKPKSPRNIIIKAFENADCAGYVISSTLSHITGHPTDLPHVISQTSKRRKVTKSFLENNENSREGSTRQEAHSSHAHLENSSVDSSDQMESQTFEDGWNENEDTEIAHTPTKEENFLQLEQASPRVTSLFKFYCSELINRGSIFWRVLTDRQQVVCMNAFHEKTGNFLPKEFVHVTFTNFDDGSLHMSCTCQTSTLTTGFSVGKKSTSKVCLHKRLIKSINNSDDKIIDDAIVAEGKTRVEDKVVMLRSKSGIEKYSVVGSDGSVSFVHVTANLGRLMVSCQSGSCNFGQGGKSRKLSSLSSPECGCVHLKEFRRFREIPADEPDDELKDFTEFVIPTEKLEEVFDVESGLWTFHKNSPSKINVSSDSTCETLKKNFKARIIPETGSLYQSNSEKCSCGNYWQKKKRTSTLYSMMSACDIEVIEKYCVCGKREEWDGAEHSIYRSTRSTCAGYELGWQFVNTVLDSGTFSGFISKMTYNYELSSSPRPFMSLQTFIKWFFGWASAMNIDFRMGCKGCGENPKVLACDGTKIGTNFKNVFVTPIEKPSYDHPTETLGTMDRCPLKNQLARTAFAELVDQDTTEHLEAIPDELKPFASQRNETDVDHLKKAYSNVYKQLSRTSSVDTIIPFEIVEFCLQASEFALLGLSSLSKVHELISLFTSYNMEIATLIRSSLTVHKSPTRDIFDMIRYCCNKCKEVHAHDVKPEGANPISGTYNPPRDGRAYYFSNHGQQIRKIRSFPIDKRNQASKPSTECSKKFPVVSKTGTSYLFAWFCPLHGHCYGYHVIPFSEGRKDPFSSLYMFCELPPDVVLYDFGCQLDEYCRNRESGFFCCTRFFHDIFHGYNHVCGSTFRCDRLNGFHVMNTSICEQFNSFLQCIKRSAKLMSQTHFNFYLQFFIHVWNMKKQTSFEAKINIADCCEE</sequence>
<organism evidence="2 3">
    <name type="scientific">Clytia hemisphaerica</name>
    <dbReference type="NCBI Taxonomy" id="252671"/>
    <lineage>
        <taxon>Eukaryota</taxon>
        <taxon>Metazoa</taxon>
        <taxon>Cnidaria</taxon>
        <taxon>Hydrozoa</taxon>
        <taxon>Hydroidolina</taxon>
        <taxon>Leptothecata</taxon>
        <taxon>Obeliida</taxon>
        <taxon>Clytiidae</taxon>
        <taxon>Clytia</taxon>
    </lineage>
</organism>
<dbReference type="EnsemblMetazoa" id="CLYHEMT024118.1">
    <property type="protein sequence ID" value="CLYHEMP024118.1"/>
    <property type="gene ID" value="CLYHEMG024118"/>
</dbReference>
<protein>
    <recommendedName>
        <fullName evidence="4">HMG domain-containing protein</fullName>
    </recommendedName>
</protein>
<evidence type="ECO:0008006" key="4">
    <source>
        <dbReference type="Google" id="ProtNLM"/>
    </source>
</evidence>
<proteinExistence type="predicted"/>